<dbReference type="Gene3D" id="1.20.1280.50">
    <property type="match status" value="1"/>
</dbReference>
<feature type="domain" description="F-box" evidence="2">
    <location>
        <begin position="33"/>
        <end position="79"/>
    </location>
</feature>
<sequence>MDADLRYTITSSFSPLRPVQFARVEQLDSRDIHSTAVRLPYECLLQIFTYLELEYLGICAQVCRSWNLAASDYHLWQDLDLSGVLPRHLHGSPQTSFCHSQIQKHSKKVVVQNPYYLTESDITALVLTLGRVSACGEQYTSDNDIPQESPLEVLKIENYPKLNCSALSMSLSNDALLTYNIHTLSFHGTHISPSAVGAICSSPSLRVKLTDLDLGFSSLKSDAVYMIADNLENLDRLSLSGNLAVCGDAVEYLLMRLGHMITNLDLRFIWGLEASWFIEYFRTSTHGVKLLDIRGCEHFSKRSIRDMLAVSPDTKVVNSVVLEDDSVEGYRQFVQLLTSASTVDDAEDAPQSVAVDIKKSWNIEQIGGIMERTFGSYESSNSENSSSVSVASEDAEDDFGAFY</sequence>
<dbReference type="EMBL" id="KV454300">
    <property type="protein sequence ID" value="ODQ70622.1"/>
    <property type="molecule type" value="Genomic_DNA"/>
</dbReference>
<dbReference type="InterPro" id="IPR032675">
    <property type="entry name" value="LRR_dom_sf"/>
</dbReference>
<evidence type="ECO:0000313" key="3">
    <source>
        <dbReference type="EMBL" id="ODQ70622.1"/>
    </source>
</evidence>
<dbReference type="Pfam" id="PF12937">
    <property type="entry name" value="F-box-like"/>
    <property type="match status" value="1"/>
</dbReference>
<feature type="compositionally biased region" description="Low complexity" evidence="1">
    <location>
        <begin position="378"/>
        <end position="392"/>
    </location>
</feature>
<dbReference type="Gene3D" id="3.80.10.10">
    <property type="entry name" value="Ribonuclease Inhibitor"/>
    <property type="match status" value="1"/>
</dbReference>
<dbReference type="Proteomes" id="UP000094385">
    <property type="component" value="Unassembled WGS sequence"/>
</dbReference>
<proteinExistence type="predicted"/>
<dbReference type="SMART" id="SM00256">
    <property type="entry name" value="FBOX"/>
    <property type="match status" value="1"/>
</dbReference>
<evidence type="ECO:0000259" key="2">
    <source>
        <dbReference type="PROSITE" id="PS50181"/>
    </source>
</evidence>
<organism evidence="3 4">
    <name type="scientific">Lipomyces starkeyi NRRL Y-11557</name>
    <dbReference type="NCBI Taxonomy" id="675824"/>
    <lineage>
        <taxon>Eukaryota</taxon>
        <taxon>Fungi</taxon>
        <taxon>Dikarya</taxon>
        <taxon>Ascomycota</taxon>
        <taxon>Saccharomycotina</taxon>
        <taxon>Lipomycetes</taxon>
        <taxon>Lipomycetales</taxon>
        <taxon>Lipomycetaceae</taxon>
        <taxon>Lipomyces</taxon>
    </lineage>
</organism>
<dbReference type="InterPro" id="IPR001810">
    <property type="entry name" value="F-box_dom"/>
</dbReference>
<dbReference type="OrthoDB" id="722566at2759"/>
<gene>
    <name evidence="3" type="ORF">LIPSTDRAFT_6075</name>
</gene>
<evidence type="ECO:0000256" key="1">
    <source>
        <dbReference type="SAM" id="MobiDB-lite"/>
    </source>
</evidence>
<dbReference type="STRING" id="675824.A0A1E3Q0D1"/>
<dbReference type="PROSITE" id="PS50181">
    <property type="entry name" value="FBOX"/>
    <property type="match status" value="1"/>
</dbReference>
<feature type="region of interest" description="Disordered" evidence="1">
    <location>
        <begin position="377"/>
        <end position="403"/>
    </location>
</feature>
<protein>
    <recommendedName>
        <fullName evidence="2">F-box domain-containing protein</fullName>
    </recommendedName>
</protein>
<dbReference type="InterPro" id="IPR036047">
    <property type="entry name" value="F-box-like_dom_sf"/>
</dbReference>
<name>A0A1E3Q0D1_LIPST</name>
<reference evidence="3 4" key="1">
    <citation type="journal article" date="2016" name="Proc. Natl. Acad. Sci. U.S.A.">
        <title>Comparative genomics of biotechnologically important yeasts.</title>
        <authorList>
            <person name="Riley R."/>
            <person name="Haridas S."/>
            <person name="Wolfe K.H."/>
            <person name="Lopes M.R."/>
            <person name="Hittinger C.T."/>
            <person name="Goeker M."/>
            <person name="Salamov A.A."/>
            <person name="Wisecaver J.H."/>
            <person name="Long T.M."/>
            <person name="Calvey C.H."/>
            <person name="Aerts A.L."/>
            <person name="Barry K.W."/>
            <person name="Choi C."/>
            <person name="Clum A."/>
            <person name="Coughlan A.Y."/>
            <person name="Deshpande S."/>
            <person name="Douglass A.P."/>
            <person name="Hanson S.J."/>
            <person name="Klenk H.-P."/>
            <person name="LaButti K.M."/>
            <person name="Lapidus A."/>
            <person name="Lindquist E.A."/>
            <person name="Lipzen A.M."/>
            <person name="Meier-Kolthoff J.P."/>
            <person name="Ohm R.A."/>
            <person name="Otillar R.P."/>
            <person name="Pangilinan J.L."/>
            <person name="Peng Y."/>
            <person name="Rokas A."/>
            <person name="Rosa C.A."/>
            <person name="Scheuner C."/>
            <person name="Sibirny A.A."/>
            <person name="Slot J.C."/>
            <person name="Stielow J.B."/>
            <person name="Sun H."/>
            <person name="Kurtzman C.P."/>
            <person name="Blackwell M."/>
            <person name="Grigoriev I.V."/>
            <person name="Jeffries T.W."/>
        </authorList>
    </citation>
    <scope>NUCLEOTIDE SEQUENCE [LARGE SCALE GENOMIC DNA]</scope>
    <source>
        <strain evidence="3 4">NRRL Y-11557</strain>
    </source>
</reference>
<evidence type="ECO:0000313" key="4">
    <source>
        <dbReference type="Proteomes" id="UP000094385"/>
    </source>
</evidence>
<dbReference type="SUPFAM" id="SSF52047">
    <property type="entry name" value="RNI-like"/>
    <property type="match status" value="1"/>
</dbReference>
<keyword evidence="4" id="KW-1185">Reference proteome</keyword>
<dbReference type="SUPFAM" id="SSF81383">
    <property type="entry name" value="F-box domain"/>
    <property type="match status" value="1"/>
</dbReference>
<dbReference type="AlphaFoldDB" id="A0A1E3Q0D1"/>
<accession>A0A1E3Q0D1</accession>
<feature type="compositionally biased region" description="Acidic residues" evidence="1">
    <location>
        <begin position="393"/>
        <end position="403"/>
    </location>
</feature>